<dbReference type="Gene3D" id="1.10.3730.20">
    <property type="match status" value="1"/>
</dbReference>
<dbReference type="AlphaFoldDB" id="A0A931D8N2"/>
<comment type="caution">
    <text evidence="9">The sequence shown here is derived from an EMBL/GenBank/DDBJ whole genome shotgun (WGS) entry which is preliminary data.</text>
</comment>
<feature type="transmembrane region" description="Helical" evidence="8">
    <location>
        <begin position="34"/>
        <end position="55"/>
    </location>
</feature>
<accession>A0A931D8N2</accession>
<dbReference type="InterPro" id="IPR037185">
    <property type="entry name" value="EmrE-like"/>
</dbReference>
<dbReference type="GO" id="GO:0005886">
    <property type="term" value="C:plasma membrane"/>
    <property type="evidence" value="ECO:0007669"/>
    <property type="project" value="UniProtKB-SubCell"/>
</dbReference>
<dbReference type="PANTHER" id="PTHR30561:SF1">
    <property type="entry name" value="MULTIDRUG TRANSPORTER EMRE"/>
    <property type="match status" value="1"/>
</dbReference>
<sequence length="111" mass="11396">MTISLMAWAVLAIAVLAEIGGTLSLRAATGGSRWWYASVGACYVTAFTLLSVALAEGMPLGIAYGVWAASGVALTAVLGRLIFKEPLSPMMLLGIVMICGGVLLIEQGAAH</sequence>
<comment type="similarity">
    <text evidence="7">Belongs to the drug/metabolite transporter (DMT) superfamily. Small multidrug resistance (SMR) (TC 2.A.7.1) family.</text>
</comment>
<dbReference type="InterPro" id="IPR045324">
    <property type="entry name" value="Small_multidrug_res"/>
</dbReference>
<evidence type="ECO:0000256" key="1">
    <source>
        <dbReference type="ARBA" id="ARBA00004651"/>
    </source>
</evidence>
<proteinExistence type="inferred from homology"/>
<evidence type="ECO:0000256" key="7">
    <source>
        <dbReference type="RuleBase" id="RU003942"/>
    </source>
</evidence>
<keyword evidence="5 8" id="KW-1133">Transmembrane helix</keyword>
<dbReference type="PANTHER" id="PTHR30561">
    <property type="entry name" value="SMR FAMILY PROTON-DEPENDENT DRUG EFFLUX TRANSPORTER SUGE"/>
    <property type="match status" value="1"/>
</dbReference>
<evidence type="ECO:0000313" key="9">
    <source>
        <dbReference type="EMBL" id="MBG6084457.1"/>
    </source>
</evidence>
<protein>
    <submittedName>
        <fullName evidence="9">Small multidrug resistance pump</fullName>
    </submittedName>
</protein>
<keyword evidence="2" id="KW-0813">Transport</keyword>
<organism evidence="9 10">
    <name type="scientific">Zhihengliuella flava</name>
    <dbReference type="NCBI Taxonomy" id="1285193"/>
    <lineage>
        <taxon>Bacteria</taxon>
        <taxon>Bacillati</taxon>
        <taxon>Actinomycetota</taxon>
        <taxon>Actinomycetes</taxon>
        <taxon>Micrococcales</taxon>
        <taxon>Micrococcaceae</taxon>
        <taxon>Zhihengliuella</taxon>
    </lineage>
</organism>
<evidence type="ECO:0000256" key="6">
    <source>
        <dbReference type="ARBA" id="ARBA00023136"/>
    </source>
</evidence>
<dbReference type="Proteomes" id="UP000625033">
    <property type="component" value="Unassembled WGS sequence"/>
</dbReference>
<evidence type="ECO:0000256" key="3">
    <source>
        <dbReference type="ARBA" id="ARBA00022475"/>
    </source>
</evidence>
<reference evidence="9" key="1">
    <citation type="submission" date="2020-11" db="EMBL/GenBank/DDBJ databases">
        <title>Sequencing the genomes of 1000 actinobacteria strains.</title>
        <authorList>
            <person name="Klenk H.-P."/>
        </authorList>
    </citation>
    <scope>NUCLEOTIDE SEQUENCE</scope>
    <source>
        <strain evidence="9">DSM 26152</strain>
    </source>
</reference>
<name>A0A931D8N2_9MICC</name>
<keyword evidence="6 8" id="KW-0472">Membrane</keyword>
<dbReference type="EMBL" id="JADOTZ010000001">
    <property type="protein sequence ID" value="MBG6084457.1"/>
    <property type="molecule type" value="Genomic_DNA"/>
</dbReference>
<evidence type="ECO:0000313" key="10">
    <source>
        <dbReference type="Proteomes" id="UP000625033"/>
    </source>
</evidence>
<keyword evidence="3" id="KW-1003">Cell membrane</keyword>
<evidence type="ECO:0000256" key="8">
    <source>
        <dbReference type="SAM" id="Phobius"/>
    </source>
</evidence>
<comment type="subcellular location">
    <subcellularLocation>
        <location evidence="1 7">Cell membrane</location>
        <topology evidence="1 7">Multi-pass membrane protein</topology>
    </subcellularLocation>
</comment>
<evidence type="ECO:0000256" key="2">
    <source>
        <dbReference type="ARBA" id="ARBA00022448"/>
    </source>
</evidence>
<dbReference type="SUPFAM" id="SSF103481">
    <property type="entry name" value="Multidrug resistance efflux transporter EmrE"/>
    <property type="match status" value="1"/>
</dbReference>
<keyword evidence="4 7" id="KW-0812">Transmembrane</keyword>
<dbReference type="InterPro" id="IPR000390">
    <property type="entry name" value="Small_drug/metabolite_transptr"/>
</dbReference>
<evidence type="ECO:0000256" key="4">
    <source>
        <dbReference type="ARBA" id="ARBA00022692"/>
    </source>
</evidence>
<keyword evidence="10" id="KW-1185">Reference proteome</keyword>
<dbReference type="GO" id="GO:0022857">
    <property type="term" value="F:transmembrane transporter activity"/>
    <property type="evidence" value="ECO:0007669"/>
    <property type="project" value="InterPro"/>
</dbReference>
<feature type="transmembrane region" description="Helical" evidence="8">
    <location>
        <begin position="62"/>
        <end position="83"/>
    </location>
</feature>
<gene>
    <name evidence="9" type="ORF">IW252_001224</name>
</gene>
<feature type="transmembrane region" description="Helical" evidence="8">
    <location>
        <begin position="89"/>
        <end position="105"/>
    </location>
</feature>
<evidence type="ECO:0000256" key="5">
    <source>
        <dbReference type="ARBA" id="ARBA00022989"/>
    </source>
</evidence>
<dbReference type="Pfam" id="PF00893">
    <property type="entry name" value="Multi_Drug_Res"/>
    <property type="match status" value="1"/>
</dbReference>